<evidence type="ECO:0000256" key="7">
    <source>
        <dbReference type="RuleBase" id="RU367016"/>
    </source>
</evidence>
<dbReference type="Pfam" id="PF09335">
    <property type="entry name" value="VTT_dom"/>
    <property type="match status" value="1"/>
</dbReference>
<organism evidence="9 10">
    <name type="scientific">Methylovulum psychrotolerans</name>
    <dbReference type="NCBI Taxonomy" id="1704499"/>
    <lineage>
        <taxon>Bacteria</taxon>
        <taxon>Pseudomonadati</taxon>
        <taxon>Pseudomonadota</taxon>
        <taxon>Gammaproteobacteria</taxon>
        <taxon>Methylococcales</taxon>
        <taxon>Methylococcaceae</taxon>
        <taxon>Methylovulum</taxon>
    </lineage>
</organism>
<dbReference type="Proteomes" id="UP000197019">
    <property type="component" value="Chromosome"/>
</dbReference>
<evidence type="ECO:0000313" key="9">
    <source>
        <dbReference type="EMBL" id="ASF47895.1"/>
    </source>
</evidence>
<feature type="transmembrane region" description="Helical" evidence="7">
    <location>
        <begin position="12"/>
        <end position="33"/>
    </location>
</feature>
<dbReference type="RefSeq" id="WP_088620765.1">
    <property type="nucleotide sequence ID" value="NZ_CP022129.1"/>
</dbReference>
<evidence type="ECO:0000313" key="10">
    <source>
        <dbReference type="Proteomes" id="UP000197019"/>
    </source>
</evidence>
<keyword evidence="5 7" id="KW-1133">Transmembrane helix</keyword>
<dbReference type="AlphaFoldDB" id="A0A1Z4C318"/>
<reference evidence="9 10" key="1">
    <citation type="submission" date="2017-06" db="EMBL/GenBank/DDBJ databases">
        <title>Genome Sequencing of the methanotroph Methylovulum psychrotolerants str. HV10-M2 isolated from a high-altitude environment.</title>
        <authorList>
            <person name="Mateos-Rivera A."/>
        </authorList>
    </citation>
    <scope>NUCLEOTIDE SEQUENCE [LARGE SCALE GENOMIC DNA]</scope>
    <source>
        <strain evidence="9 10">HV10_M2</strain>
    </source>
</reference>
<protein>
    <submittedName>
        <fullName evidence="9">SNARE associated protein</fullName>
    </submittedName>
</protein>
<dbReference type="EMBL" id="CP022129">
    <property type="protein sequence ID" value="ASF47895.1"/>
    <property type="molecule type" value="Genomic_DNA"/>
</dbReference>
<gene>
    <name evidence="9" type="ORF">CEK71_18500</name>
</gene>
<evidence type="ECO:0000259" key="8">
    <source>
        <dbReference type="Pfam" id="PF09335"/>
    </source>
</evidence>
<dbReference type="InterPro" id="IPR032818">
    <property type="entry name" value="DedA-like"/>
</dbReference>
<comment type="similarity">
    <text evidence="2 7">Belongs to the DedA family.</text>
</comment>
<keyword evidence="3 7" id="KW-1003">Cell membrane</keyword>
<evidence type="ECO:0000256" key="6">
    <source>
        <dbReference type="ARBA" id="ARBA00023136"/>
    </source>
</evidence>
<keyword evidence="4 7" id="KW-0812">Transmembrane</keyword>
<dbReference type="PANTHER" id="PTHR30353">
    <property type="entry name" value="INNER MEMBRANE PROTEIN DEDA-RELATED"/>
    <property type="match status" value="1"/>
</dbReference>
<feature type="transmembrane region" description="Helical" evidence="7">
    <location>
        <begin position="178"/>
        <end position="196"/>
    </location>
</feature>
<feature type="domain" description="VTT" evidence="8">
    <location>
        <begin position="33"/>
        <end position="159"/>
    </location>
</feature>
<evidence type="ECO:0000256" key="2">
    <source>
        <dbReference type="ARBA" id="ARBA00010792"/>
    </source>
</evidence>
<dbReference type="KEGG" id="mpsy:CEK71_18500"/>
<proteinExistence type="inferred from homology"/>
<keyword evidence="6 7" id="KW-0472">Membrane</keyword>
<feature type="transmembrane region" description="Helical" evidence="7">
    <location>
        <begin position="53"/>
        <end position="76"/>
    </location>
</feature>
<dbReference type="OrthoDB" id="21108at2"/>
<evidence type="ECO:0000256" key="4">
    <source>
        <dbReference type="ARBA" id="ARBA00022692"/>
    </source>
</evidence>
<evidence type="ECO:0000256" key="1">
    <source>
        <dbReference type="ARBA" id="ARBA00004651"/>
    </source>
</evidence>
<name>A0A1Z4C318_9GAMM</name>
<evidence type="ECO:0000256" key="5">
    <source>
        <dbReference type="ARBA" id="ARBA00022989"/>
    </source>
</evidence>
<accession>A0A1Z4C318</accession>
<dbReference type="GO" id="GO:0005886">
    <property type="term" value="C:plasma membrane"/>
    <property type="evidence" value="ECO:0007669"/>
    <property type="project" value="UniProtKB-SubCell"/>
</dbReference>
<evidence type="ECO:0000256" key="3">
    <source>
        <dbReference type="ARBA" id="ARBA00022475"/>
    </source>
</evidence>
<feature type="transmembrane region" description="Helical" evidence="7">
    <location>
        <begin position="139"/>
        <end position="158"/>
    </location>
</feature>
<keyword evidence="10" id="KW-1185">Reference proteome</keyword>
<comment type="subcellular location">
    <subcellularLocation>
        <location evidence="1 7">Cell membrane</location>
        <topology evidence="1 7">Multi-pass membrane protein</topology>
    </subcellularLocation>
</comment>
<dbReference type="PANTHER" id="PTHR30353:SF15">
    <property type="entry name" value="INNER MEMBRANE PROTEIN YABI"/>
    <property type="match status" value="1"/>
</dbReference>
<sequence>MEELLNFAQSFGGMMPYVLVFVVLLACGLGLPIPEDITLFVAGMLAYYGKVNVVAMVIVSMAGVLIGDSSIFLLGAKYGSEITKKPFFSKILTPERLDSVKEKLHQHGNKVIFVSRFMPGLRAPTFFCAGSLHLPYKVFLLYDGLAALISVPLIVWVVYHFGHLADQVYNAIRDVEHLIVFAVVAVIAFIAGKAYLHHKKASQP</sequence>
<dbReference type="InterPro" id="IPR032816">
    <property type="entry name" value="VTT_dom"/>
</dbReference>